<feature type="transmembrane region" description="Helical" evidence="9">
    <location>
        <begin position="401"/>
        <end position="424"/>
    </location>
</feature>
<evidence type="ECO:0000313" key="12">
    <source>
        <dbReference type="Proteomes" id="UP001064632"/>
    </source>
</evidence>
<feature type="domain" description="Cation/H+ exchanger transmembrane" evidence="10">
    <location>
        <begin position="307"/>
        <end position="424"/>
    </location>
</feature>
<keyword evidence="8 9" id="KW-0472">Membrane</keyword>
<evidence type="ECO:0000259" key="10">
    <source>
        <dbReference type="Pfam" id="PF00999"/>
    </source>
</evidence>
<feature type="transmembrane region" description="Helical" evidence="9">
    <location>
        <begin position="369"/>
        <end position="389"/>
    </location>
</feature>
<feature type="transmembrane region" description="Helical" evidence="9">
    <location>
        <begin position="64"/>
        <end position="83"/>
    </location>
</feature>
<dbReference type="InterPro" id="IPR006153">
    <property type="entry name" value="Cation/H_exchanger_TM"/>
</dbReference>
<feature type="transmembrane region" description="Helical" evidence="9">
    <location>
        <begin position="194"/>
        <end position="219"/>
    </location>
</feature>
<comment type="subcellular location">
    <subcellularLocation>
        <location evidence="1">Cell membrane</location>
        <topology evidence="1">Multi-pass membrane protein</topology>
    </subcellularLocation>
</comment>
<dbReference type="PANTHER" id="PTHR32507">
    <property type="entry name" value="NA(+)/H(+) ANTIPORTER 1"/>
    <property type="match status" value="1"/>
</dbReference>
<dbReference type="InterPro" id="IPR038770">
    <property type="entry name" value="Na+/solute_symporter_sf"/>
</dbReference>
<protein>
    <submittedName>
        <fullName evidence="11">Sodium:proton antiporter</fullName>
    </submittedName>
</protein>
<evidence type="ECO:0000313" key="11">
    <source>
        <dbReference type="EMBL" id="UXI70338.1"/>
    </source>
</evidence>
<gene>
    <name evidence="11" type="ORF">N4264_12085</name>
</gene>
<evidence type="ECO:0000256" key="1">
    <source>
        <dbReference type="ARBA" id="ARBA00004651"/>
    </source>
</evidence>
<dbReference type="Pfam" id="PF00999">
    <property type="entry name" value="Na_H_Exchanger"/>
    <property type="match status" value="2"/>
</dbReference>
<dbReference type="RefSeq" id="WP_261697288.1">
    <property type="nucleotide sequence ID" value="NZ_CP104694.1"/>
</dbReference>
<dbReference type="Proteomes" id="UP001064632">
    <property type="component" value="Chromosome"/>
</dbReference>
<proteinExistence type="predicted"/>
<keyword evidence="2" id="KW-0813">Transport</keyword>
<dbReference type="EMBL" id="CP104694">
    <property type="protein sequence ID" value="UXI70338.1"/>
    <property type="molecule type" value="Genomic_DNA"/>
</dbReference>
<keyword evidence="7" id="KW-0406">Ion transport</keyword>
<sequence>MSVAEWSLVVGLLLLTMALTSKLVGRLPLSNAMVYLALGWLLGPDVADVLRPDPMEHTIVLERMAEIALLISLFAVGLQLGVPMRDPRWRLPLRLAFVSMTATVAMVTCVSVWLLDLPLGAAVCLGAILAPTDPVLASGVVSDSGVRPNRVGFSLAGEGGLNDGTAFPFVMLGLGIAGLHDMGPGYARWAGVDLAWATIGGATIGGVLGAATGRIVVYLRTRHEEAVGLDEFLALGLVGTAYGLAQLSLASGFLSVFAAGLALQRVREQPQQGTPPLPSADEVEGHSYETMATHPAHASATLKDSVQQFNEKLEKLAELALVLVVGAMLAYATPLPAALWFVPLLIVVLRPLSVLLATGGEGLSRPQRFLIGWFGIRGIGSIFYLLLALRYGLSGPVADTVIALTLWTVSASIIVHGVTAQPLMHRYLALRGK</sequence>
<reference evidence="11" key="1">
    <citation type="submission" date="2022-09" db="EMBL/GenBank/DDBJ databases">
        <title>Tahibacter sp. nov., isolated from a fresh water.</title>
        <authorList>
            <person name="Baek J.H."/>
            <person name="Lee J.K."/>
            <person name="Kim J.M."/>
            <person name="Jeon C.O."/>
        </authorList>
    </citation>
    <scope>NUCLEOTIDE SEQUENCE</scope>
    <source>
        <strain evidence="11">W38</strain>
    </source>
</reference>
<evidence type="ECO:0000256" key="4">
    <source>
        <dbReference type="ARBA" id="ARBA00022475"/>
    </source>
</evidence>
<evidence type="ECO:0000256" key="5">
    <source>
        <dbReference type="ARBA" id="ARBA00022692"/>
    </source>
</evidence>
<evidence type="ECO:0000256" key="9">
    <source>
        <dbReference type="SAM" id="Phobius"/>
    </source>
</evidence>
<dbReference type="PANTHER" id="PTHR32507:SF8">
    <property type="entry name" value="CNH1P"/>
    <property type="match status" value="1"/>
</dbReference>
<accession>A0ABY6BJZ4</accession>
<feature type="transmembrane region" description="Helical" evidence="9">
    <location>
        <begin position="165"/>
        <end position="182"/>
    </location>
</feature>
<evidence type="ECO:0000256" key="6">
    <source>
        <dbReference type="ARBA" id="ARBA00022989"/>
    </source>
</evidence>
<evidence type="ECO:0000256" key="7">
    <source>
        <dbReference type="ARBA" id="ARBA00023065"/>
    </source>
</evidence>
<feature type="domain" description="Cation/H+ exchanger transmembrane" evidence="10">
    <location>
        <begin position="16"/>
        <end position="269"/>
    </location>
</feature>
<keyword evidence="5 9" id="KW-0812">Transmembrane</keyword>
<organism evidence="11 12">
    <name type="scientific">Tahibacter amnicola</name>
    <dbReference type="NCBI Taxonomy" id="2976241"/>
    <lineage>
        <taxon>Bacteria</taxon>
        <taxon>Pseudomonadati</taxon>
        <taxon>Pseudomonadota</taxon>
        <taxon>Gammaproteobacteria</taxon>
        <taxon>Lysobacterales</taxon>
        <taxon>Rhodanobacteraceae</taxon>
        <taxon>Tahibacter</taxon>
    </lineage>
</organism>
<keyword evidence="6 9" id="KW-1133">Transmembrane helix</keyword>
<name>A0ABY6BJZ4_9GAMM</name>
<evidence type="ECO:0000256" key="3">
    <source>
        <dbReference type="ARBA" id="ARBA00022449"/>
    </source>
</evidence>
<feature type="transmembrane region" description="Helical" evidence="9">
    <location>
        <begin position="95"/>
        <end position="115"/>
    </location>
</feature>
<evidence type="ECO:0000256" key="2">
    <source>
        <dbReference type="ARBA" id="ARBA00022448"/>
    </source>
</evidence>
<keyword evidence="4" id="KW-1003">Cell membrane</keyword>
<feature type="transmembrane region" description="Helical" evidence="9">
    <location>
        <begin position="239"/>
        <end position="263"/>
    </location>
</feature>
<evidence type="ECO:0000256" key="8">
    <source>
        <dbReference type="ARBA" id="ARBA00023136"/>
    </source>
</evidence>
<feature type="transmembrane region" description="Helical" evidence="9">
    <location>
        <begin position="338"/>
        <end position="357"/>
    </location>
</feature>
<dbReference type="Gene3D" id="1.20.1530.20">
    <property type="match status" value="1"/>
</dbReference>
<keyword evidence="3" id="KW-0050">Antiport</keyword>
<keyword evidence="12" id="KW-1185">Reference proteome</keyword>